<dbReference type="PANTHER" id="PTHR43156:SF2">
    <property type="entry name" value="STAGE II SPORULATION PROTEIN E"/>
    <property type="match status" value="1"/>
</dbReference>
<accession>A0ABS6UD20</accession>
<dbReference type="InterPro" id="IPR001932">
    <property type="entry name" value="PPM-type_phosphatase-like_dom"/>
</dbReference>
<gene>
    <name evidence="4" type="ORF">I4I82_21045</name>
</gene>
<dbReference type="InterPro" id="IPR052016">
    <property type="entry name" value="Bact_Sigma-Reg"/>
</dbReference>
<protein>
    <submittedName>
        <fullName evidence="4">Serine/threonine-protein phosphatase</fullName>
    </submittedName>
</protein>
<dbReference type="Proteomes" id="UP000694300">
    <property type="component" value="Unassembled WGS sequence"/>
</dbReference>
<organism evidence="4 5">
    <name type="scientific">Pseudonocardia oceani</name>
    <dbReference type="NCBI Taxonomy" id="2792013"/>
    <lineage>
        <taxon>Bacteria</taxon>
        <taxon>Bacillati</taxon>
        <taxon>Actinomycetota</taxon>
        <taxon>Actinomycetes</taxon>
        <taxon>Pseudonocardiales</taxon>
        <taxon>Pseudonocardiaceae</taxon>
        <taxon>Pseudonocardia</taxon>
    </lineage>
</organism>
<name>A0ABS6UD20_9PSEU</name>
<evidence type="ECO:0000256" key="1">
    <source>
        <dbReference type="ARBA" id="ARBA00022801"/>
    </source>
</evidence>
<reference evidence="4 5" key="1">
    <citation type="submission" date="2020-11" db="EMBL/GenBank/DDBJ databases">
        <title>Pseudonocardia abyssalis sp. nov. and Pseudonocardia oceani sp. nov., description and phylogenomic analysis of two novel actinomycetes isolated from the deep Southern Ocean.</title>
        <authorList>
            <person name="Parra J."/>
        </authorList>
    </citation>
    <scope>NUCLEOTIDE SEQUENCE [LARGE SCALE GENOMIC DNA]</scope>
    <source>
        <strain evidence="5">KRD185</strain>
    </source>
</reference>
<feature type="compositionally biased region" description="Pro residues" evidence="2">
    <location>
        <begin position="22"/>
        <end position="37"/>
    </location>
</feature>
<keyword evidence="5" id="KW-1185">Reference proteome</keyword>
<dbReference type="EMBL" id="JADQDF010000001">
    <property type="protein sequence ID" value="MBW0130149.1"/>
    <property type="molecule type" value="Genomic_DNA"/>
</dbReference>
<evidence type="ECO:0000256" key="2">
    <source>
        <dbReference type="SAM" id="MobiDB-lite"/>
    </source>
</evidence>
<sequence length="477" mass="51048">MRRCWSCAGVTTASPRPTGWPRWPPPHPAARPRPCPAGPTWCRSPGPPRWPRASRRSSAAPGRAGRVTTVAASDGDAAWAHVLAHVVDGGHLARGEDLTTLVDDAVRPVGLTAQVLVVDLAQRMFVPIGDAADQQVRVVGTMAGRAYQLGEILPGLDDAGARVLWVPVLDGTDRAGVMRIGLGDRDDDADLRRWVWILAGLTGHLLMTKIVYSDRLRRWRSNGPLSLASELLWQMLPPRTFATDRVVVAALLEPHDRVAGDAYDYNVDGDVIDLAVFDALGHDLRAGLTTALAITAVRNARRDGETDLRAIAARADEAVLSQAGPHQFATAVLARLDTATGVLEFLLAGHPAPLLVRDGRVVKQLASAPRLPLGLTIPGPPPAVGREQLEPGDRLLLYSDGIVEARDVDGAFFGEDRLVEFTEHAAADHLSAPETLRRLGAAVLAHQDGRLQDDATLVLVDWATGAHLSMFPTDAGG</sequence>
<proteinExistence type="predicted"/>
<comment type="caution">
    <text evidence="4">The sequence shown here is derived from an EMBL/GenBank/DDBJ whole genome shotgun (WGS) entry which is preliminary data.</text>
</comment>
<evidence type="ECO:0000313" key="4">
    <source>
        <dbReference type="EMBL" id="MBW0130149.1"/>
    </source>
</evidence>
<keyword evidence="1" id="KW-0378">Hydrolase</keyword>
<evidence type="ECO:0000259" key="3">
    <source>
        <dbReference type="SMART" id="SM00331"/>
    </source>
</evidence>
<dbReference type="SMART" id="SM00331">
    <property type="entry name" value="PP2C_SIG"/>
    <property type="match status" value="1"/>
</dbReference>
<feature type="compositionally biased region" description="Low complexity" evidence="2">
    <location>
        <begin position="56"/>
        <end position="65"/>
    </location>
</feature>
<evidence type="ECO:0000313" key="5">
    <source>
        <dbReference type="Proteomes" id="UP000694300"/>
    </source>
</evidence>
<dbReference type="PANTHER" id="PTHR43156">
    <property type="entry name" value="STAGE II SPORULATION PROTEIN E-RELATED"/>
    <property type="match status" value="1"/>
</dbReference>
<feature type="region of interest" description="Disordered" evidence="2">
    <location>
        <begin position="11"/>
        <end position="65"/>
    </location>
</feature>
<dbReference type="Pfam" id="PF07228">
    <property type="entry name" value="SpoIIE"/>
    <property type="match status" value="1"/>
</dbReference>
<feature type="domain" description="PPM-type phosphatase" evidence="3">
    <location>
        <begin position="243"/>
        <end position="462"/>
    </location>
</feature>